<keyword evidence="1" id="KW-0812">Transmembrane</keyword>
<keyword evidence="3" id="KW-1185">Reference proteome</keyword>
<feature type="transmembrane region" description="Helical" evidence="1">
    <location>
        <begin position="37"/>
        <end position="59"/>
    </location>
</feature>
<comment type="caution">
    <text evidence="2">The sequence shown here is derived from an EMBL/GenBank/DDBJ whole genome shotgun (WGS) entry which is preliminary data.</text>
</comment>
<evidence type="ECO:0000256" key="1">
    <source>
        <dbReference type="SAM" id="Phobius"/>
    </source>
</evidence>
<accession>A0AAN5I429</accession>
<dbReference type="AlphaFoldDB" id="A0AAN5I429"/>
<feature type="non-terminal residue" evidence="2">
    <location>
        <position position="1"/>
    </location>
</feature>
<gene>
    <name evidence="2" type="ORF">PMAYCL1PPCAC_21552</name>
</gene>
<protein>
    <submittedName>
        <fullName evidence="2">Uncharacterized protein</fullName>
    </submittedName>
</protein>
<evidence type="ECO:0000313" key="3">
    <source>
        <dbReference type="Proteomes" id="UP001328107"/>
    </source>
</evidence>
<proteinExistence type="predicted"/>
<keyword evidence="1" id="KW-0472">Membrane</keyword>
<evidence type="ECO:0000313" key="2">
    <source>
        <dbReference type="EMBL" id="GMR51357.1"/>
    </source>
</evidence>
<dbReference type="Proteomes" id="UP001328107">
    <property type="component" value="Unassembled WGS sequence"/>
</dbReference>
<name>A0AAN5I429_9BILA</name>
<keyword evidence="1" id="KW-1133">Transmembrane helix</keyword>
<dbReference type="EMBL" id="BTRK01000005">
    <property type="protein sequence ID" value="GMR51357.1"/>
    <property type="molecule type" value="Genomic_DNA"/>
</dbReference>
<sequence>FFSFIYNANFRSLETGEDWGSNVSLVPNHASFSCWSIVLRVGLGLFFLALGVVAVVYSIENAEVANQAEKEFFPWNTDQECAEGNMTVYTIVEEDGYQSAFEVTTTPIIWIQDARSSKLFYQVGVGADVKYKLFIYETIGYNVSHDFAECVRVPGLTYKSFFAGLGLVDIPKKDHLEELIIDGHLTKVNAYEGEPPLDTLVMGERPSLIFAYSAIAKNITYQWQIFFPRDSTLSRIDYWFEDMQPRTEDASIFNDLPEKCLDL</sequence>
<organism evidence="2 3">
    <name type="scientific">Pristionchus mayeri</name>
    <dbReference type="NCBI Taxonomy" id="1317129"/>
    <lineage>
        <taxon>Eukaryota</taxon>
        <taxon>Metazoa</taxon>
        <taxon>Ecdysozoa</taxon>
        <taxon>Nematoda</taxon>
        <taxon>Chromadorea</taxon>
        <taxon>Rhabditida</taxon>
        <taxon>Rhabditina</taxon>
        <taxon>Diplogasteromorpha</taxon>
        <taxon>Diplogasteroidea</taxon>
        <taxon>Neodiplogasteridae</taxon>
        <taxon>Pristionchus</taxon>
    </lineage>
</organism>
<reference evidence="3" key="1">
    <citation type="submission" date="2022-10" db="EMBL/GenBank/DDBJ databases">
        <title>Genome assembly of Pristionchus species.</title>
        <authorList>
            <person name="Yoshida K."/>
            <person name="Sommer R.J."/>
        </authorList>
    </citation>
    <scope>NUCLEOTIDE SEQUENCE [LARGE SCALE GENOMIC DNA]</scope>
    <source>
        <strain evidence="3">RS5460</strain>
    </source>
</reference>